<gene>
    <name evidence="1" type="ORF">MILVUS5_LOCUS12147</name>
</gene>
<organism evidence="1 2">
    <name type="scientific">Trifolium pratense</name>
    <name type="common">Red clover</name>
    <dbReference type="NCBI Taxonomy" id="57577"/>
    <lineage>
        <taxon>Eukaryota</taxon>
        <taxon>Viridiplantae</taxon>
        <taxon>Streptophyta</taxon>
        <taxon>Embryophyta</taxon>
        <taxon>Tracheophyta</taxon>
        <taxon>Spermatophyta</taxon>
        <taxon>Magnoliopsida</taxon>
        <taxon>eudicotyledons</taxon>
        <taxon>Gunneridae</taxon>
        <taxon>Pentapetalae</taxon>
        <taxon>rosids</taxon>
        <taxon>fabids</taxon>
        <taxon>Fabales</taxon>
        <taxon>Fabaceae</taxon>
        <taxon>Papilionoideae</taxon>
        <taxon>50 kb inversion clade</taxon>
        <taxon>NPAAA clade</taxon>
        <taxon>Hologalegina</taxon>
        <taxon>IRL clade</taxon>
        <taxon>Trifolieae</taxon>
        <taxon>Trifolium</taxon>
    </lineage>
</organism>
<comment type="caution">
    <text evidence="1">The sequence shown here is derived from an EMBL/GenBank/DDBJ whole genome shotgun (WGS) entry which is preliminary data.</text>
</comment>
<dbReference type="Proteomes" id="UP001177021">
    <property type="component" value="Unassembled WGS sequence"/>
</dbReference>
<protein>
    <submittedName>
        <fullName evidence="1">Uncharacterized protein</fullName>
    </submittedName>
</protein>
<reference evidence="1" key="1">
    <citation type="submission" date="2023-10" db="EMBL/GenBank/DDBJ databases">
        <authorList>
            <person name="Rodriguez Cubillos JULIANA M."/>
            <person name="De Vega J."/>
        </authorList>
    </citation>
    <scope>NUCLEOTIDE SEQUENCE</scope>
</reference>
<keyword evidence="2" id="KW-1185">Reference proteome</keyword>
<dbReference type="EMBL" id="CASHSV030000034">
    <property type="protein sequence ID" value="CAJ2642720.1"/>
    <property type="molecule type" value="Genomic_DNA"/>
</dbReference>
<name>A0ACB0JF64_TRIPR</name>
<evidence type="ECO:0000313" key="1">
    <source>
        <dbReference type="EMBL" id="CAJ2642720.1"/>
    </source>
</evidence>
<proteinExistence type="predicted"/>
<accession>A0ACB0JF64</accession>
<evidence type="ECO:0000313" key="2">
    <source>
        <dbReference type="Proteomes" id="UP001177021"/>
    </source>
</evidence>
<sequence length="1219" mass="138171">MGLNKNLDEVRGRILGTKPLPSIREVFSEVRREESRKKVMLGESSVLPVAEQSALAARGVHNHAGDNRLKNTKRLWCDYCQRSGHTRDTCWKIHGKPADWKPSKHTRDKESRGNHVSSEEGSHAPQSSPFNQEQLEALQKMFSLMSSQKGPKVASLAHKGNFLSAFTVKTGNMKPWIVDSGASDHMTGDKSLFHHYSPCYDGLSVKIADGTLSKVAGTGSVILSEDIELKSVLHVPNLDCNLLSVRKLTHDLNCIAKLVSNLCEFQTLVSGKTIGSARICSGLYLLEADQTPPRQTHNAVRVESSSQSNKDSAIMLWHYRLVMCGVHSRIKNITGSRWFVLFVDDHSRITWLFLMKEKSELGHIFRKFNTMIQTQFQTKIQVLKTDNAKEYFESSLREYLDNHGIIHQSSCVNTPQQNGVAERKNRHILEVARSLMFTTHVPKFLWGEAVSTATYLINRMPSRVLKFQTPFQVISNCFPQTRVLSTLPIKVFGCSVFVHHQASKLDPRALKCIFVGYSPNQKGYKCYSPSSRKFYNSMDVTFFENQPFYTKTDIQGENFTQEYQLWDIDTLESTYGESSLNVSPQIDQTDQTMSTHPDLSPLPVLDQSCDQPELSNIESPDLLVADQSPIQPDQYNTPAVQPSTSTHPAEIRELRVYTRKNKNQEGKEHQIQHCLESNPSLENENTQGNENHDSIPTVKYDDRPIASRKDKRTCTNHPICKFISYDKLSSHHLAFVSNLDKIQVPNSVHEALLKPEWKEAIFEEIHALEKNGTWELSNLPSGKHPVGCKWIFTIKQNSDGSINRFKARLVAKGFTQSYGIDYQETFAPVAKLNTVRILLSLASNLDWPLYQMDVKNAFLNGDLEEEVYMDIPPGFETSENANKVCKLKKSLYGLKQSPRAWFDRFTKVVKKFGYIQCQTDHTMFLKQSPSGKKAILIVYVDDIVLTGDHEEEIKRLKSLLAKEFEIKDLGNLKYFLGMEVARSKKGISVSQRKYVLDLLKETGMLGCKPSETPMEATVKLDNFDKGTPVDKGRYQRLVGKLIYLSHTRPDISFARSTNREIEIFTDADWAGSVTDRRSTSGYCTFVWGNLVTWRSKKQPVVSRSSAEAEFRALSQGICEGIWIKRVLDEIGILNFDPIKVLCDNQSAISIAKNPVHHDRTKHVEIDRHFIKENIENGTISLQYTPTSQQTADILTKAVPRKTFENLTSKLGLLNIYNLA</sequence>